<protein>
    <recommendedName>
        <fullName evidence="3">TPM domain-containing protein</fullName>
    </recommendedName>
</protein>
<feature type="transmembrane region" description="Helical" evidence="1">
    <location>
        <begin position="85"/>
        <end position="109"/>
    </location>
</feature>
<keyword evidence="1" id="KW-0472">Membrane</keyword>
<evidence type="ECO:0000313" key="2">
    <source>
        <dbReference type="EMBL" id="GAG21388.1"/>
    </source>
</evidence>
<dbReference type="EMBL" id="BARS01031724">
    <property type="protein sequence ID" value="GAG21388.1"/>
    <property type="molecule type" value="Genomic_DNA"/>
</dbReference>
<name>X0W9W6_9ZZZZ</name>
<dbReference type="PANTHER" id="PTHR30373">
    <property type="entry name" value="UPF0603 PROTEIN YGCG"/>
    <property type="match status" value="1"/>
</dbReference>
<keyword evidence="1" id="KW-0812">Transmembrane</keyword>
<evidence type="ECO:0008006" key="3">
    <source>
        <dbReference type="Google" id="ProtNLM"/>
    </source>
</evidence>
<reference evidence="2" key="1">
    <citation type="journal article" date="2014" name="Front. Microbiol.">
        <title>High frequency of phylogenetically diverse reductive dehalogenase-homologous genes in deep subseafloor sedimentary metagenomes.</title>
        <authorList>
            <person name="Kawai M."/>
            <person name="Futagami T."/>
            <person name="Toyoda A."/>
            <person name="Takaki Y."/>
            <person name="Nishi S."/>
            <person name="Hori S."/>
            <person name="Arai W."/>
            <person name="Tsubouchi T."/>
            <person name="Morono Y."/>
            <person name="Uchiyama I."/>
            <person name="Ito T."/>
            <person name="Fujiyama A."/>
            <person name="Inagaki F."/>
            <person name="Takami H."/>
        </authorList>
    </citation>
    <scope>NUCLEOTIDE SEQUENCE</scope>
    <source>
        <strain evidence="2">Expedition CK06-06</strain>
    </source>
</reference>
<feature type="transmembrane region" description="Helical" evidence="1">
    <location>
        <begin position="53"/>
        <end position="79"/>
    </location>
</feature>
<sequence length="171" mass="17149">RIIDRLMAPRFRAGDFEGGVEAAADAVSSAIRGEPVVLSEEPARGRGVNPGSLIFFLIFGLPFIGAALSSRGAAGWILYLFLTPFFFAFPAGIFGLKAGAVVAGAWLVGFPLLRLIWPKTAVGRDAGSKRGTFWGPFIGGGGGGFSGGGGFGGGFSGGGGSFGGGGASGGW</sequence>
<proteinExistence type="predicted"/>
<dbReference type="PANTHER" id="PTHR30373:SF2">
    <property type="entry name" value="UPF0603 PROTEIN YGCG"/>
    <property type="match status" value="1"/>
</dbReference>
<dbReference type="AlphaFoldDB" id="X0W9W6"/>
<comment type="caution">
    <text evidence="2">The sequence shown here is derived from an EMBL/GenBank/DDBJ whole genome shotgun (WGS) entry which is preliminary data.</text>
</comment>
<feature type="non-terminal residue" evidence="2">
    <location>
        <position position="1"/>
    </location>
</feature>
<organism evidence="2">
    <name type="scientific">marine sediment metagenome</name>
    <dbReference type="NCBI Taxonomy" id="412755"/>
    <lineage>
        <taxon>unclassified sequences</taxon>
        <taxon>metagenomes</taxon>
        <taxon>ecological metagenomes</taxon>
    </lineage>
</organism>
<evidence type="ECO:0000256" key="1">
    <source>
        <dbReference type="SAM" id="Phobius"/>
    </source>
</evidence>
<gene>
    <name evidence="2" type="ORF">S01H1_49332</name>
</gene>
<accession>X0W9W6</accession>
<keyword evidence="1" id="KW-1133">Transmembrane helix</keyword>